<evidence type="ECO:0000313" key="11">
    <source>
        <dbReference type="EMBL" id="VBB68866.1"/>
    </source>
</evidence>
<evidence type="ECO:0000256" key="9">
    <source>
        <dbReference type="ARBA" id="ARBA00023098"/>
    </source>
</evidence>
<dbReference type="GO" id="GO:0103117">
    <property type="term" value="F:UDP-3-O-acyl-N-acetylglucosamine deacetylase activity"/>
    <property type="evidence" value="ECO:0007669"/>
    <property type="project" value="UniProtKB-EC"/>
</dbReference>
<dbReference type="SUPFAM" id="SSF54211">
    <property type="entry name" value="Ribosomal protein S5 domain 2-like"/>
    <property type="match status" value="2"/>
</dbReference>
<evidence type="ECO:0000256" key="10">
    <source>
        <dbReference type="ARBA" id="ARBA00024535"/>
    </source>
</evidence>
<dbReference type="InterPro" id="IPR020568">
    <property type="entry name" value="Ribosomal_Su5_D2-typ_SF"/>
</dbReference>
<accession>A0A484H4T3</accession>
<dbReference type="UniPathway" id="UPA00359">
    <property type="reaction ID" value="UER00478"/>
</dbReference>
<evidence type="ECO:0000256" key="6">
    <source>
        <dbReference type="ARBA" id="ARBA00022723"/>
    </source>
</evidence>
<dbReference type="HAMAP" id="MF_00388">
    <property type="entry name" value="LpxC"/>
    <property type="match status" value="1"/>
</dbReference>
<keyword evidence="8" id="KW-0862">Zinc</keyword>
<dbReference type="InterPro" id="IPR004463">
    <property type="entry name" value="UDP-acyl_GlcNac_deAcase"/>
</dbReference>
<comment type="pathway">
    <text evidence="2">Glycolipid biosynthesis; lipid IV(A) biosynthesis; lipid IV(A) from (3R)-3-hydroxytetradecanoyl-[acyl-carrier-protein] and UDP-N-acetyl-alpha-D-glucosamine: step 2/6.</text>
</comment>
<dbReference type="PANTHER" id="PTHR33694">
    <property type="entry name" value="UDP-3-O-ACYL-N-ACETYLGLUCOSAMINE DEACETYLASE 1, MITOCHONDRIAL-RELATED"/>
    <property type="match status" value="1"/>
</dbReference>
<proteinExistence type="inferred from homology"/>
<dbReference type="PANTHER" id="PTHR33694:SF1">
    <property type="entry name" value="UDP-3-O-ACYL-N-ACETYLGLUCOSAMINE DEACETYLASE 1, MITOCHONDRIAL-RELATED"/>
    <property type="match status" value="1"/>
</dbReference>
<dbReference type="NCBIfam" id="TIGR00325">
    <property type="entry name" value="lpxC"/>
    <property type="match status" value="1"/>
</dbReference>
<dbReference type="GO" id="GO:0046872">
    <property type="term" value="F:metal ion binding"/>
    <property type="evidence" value="ECO:0007669"/>
    <property type="project" value="UniProtKB-KW"/>
</dbReference>
<evidence type="ECO:0000256" key="2">
    <source>
        <dbReference type="ARBA" id="ARBA00005002"/>
    </source>
</evidence>
<name>A0A484H4T3_9ZZZZ</name>
<evidence type="ECO:0000256" key="8">
    <source>
        <dbReference type="ARBA" id="ARBA00022833"/>
    </source>
</evidence>
<comment type="catalytic activity">
    <reaction evidence="10">
        <text>a UDP-3-O-[(3R)-3-hydroxyacyl]-N-acetyl-alpha-D-glucosamine + H2O = a UDP-3-O-[(3R)-3-hydroxyacyl]-alpha-D-glucosamine + acetate</text>
        <dbReference type="Rhea" id="RHEA:67816"/>
        <dbReference type="ChEBI" id="CHEBI:15377"/>
        <dbReference type="ChEBI" id="CHEBI:30089"/>
        <dbReference type="ChEBI" id="CHEBI:137740"/>
        <dbReference type="ChEBI" id="CHEBI:173225"/>
        <dbReference type="EC" id="3.5.1.108"/>
    </reaction>
</comment>
<dbReference type="EC" id="3.5.1.108" evidence="3"/>
<dbReference type="AlphaFoldDB" id="A0A484H4T3"/>
<dbReference type="Pfam" id="PF03331">
    <property type="entry name" value="LpxC"/>
    <property type="match status" value="1"/>
</dbReference>
<reference evidence="11" key="1">
    <citation type="submission" date="2018-10" db="EMBL/GenBank/DDBJ databases">
        <authorList>
            <person name="Gruber-Vodicka H."/>
            <person name="Jaeckle O."/>
        </authorList>
    </citation>
    <scope>NUCLEOTIDE SEQUENCE</scope>
</reference>
<dbReference type="InterPro" id="IPR011334">
    <property type="entry name" value="UDP-acyl_GlcNac_deAcase_C"/>
</dbReference>
<dbReference type="GO" id="GO:0016020">
    <property type="term" value="C:membrane"/>
    <property type="evidence" value="ECO:0007669"/>
    <property type="project" value="GOC"/>
</dbReference>
<keyword evidence="4" id="KW-0444">Lipid biosynthesis</keyword>
<protein>
    <recommendedName>
        <fullName evidence="3">UDP-3-O-acyl-N-acetylglucosamine deacetylase</fullName>
        <ecNumber evidence="3">3.5.1.108</ecNumber>
    </recommendedName>
</protein>
<dbReference type="Gene3D" id="3.30.1700.10">
    <property type="entry name" value="lpxc deacetylase, domain 2"/>
    <property type="match status" value="1"/>
</dbReference>
<evidence type="ECO:0000256" key="4">
    <source>
        <dbReference type="ARBA" id="ARBA00022516"/>
    </source>
</evidence>
<comment type="cofactor">
    <cofactor evidence="1">
        <name>Zn(2+)</name>
        <dbReference type="ChEBI" id="CHEBI:29105"/>
    </cofactor>
</comment>
<evidence type="ECO:0000256" key="5">
    <source>
        <dbReference type="ARBA" id="ARBA00022556"/>
    </source>
</evidence>
<evidence type="ECO:0000256" key="3">
    <source>
        <dbReference type="ARBA" id="ARBA00012745"/>
    </source>
</evidence>
<dbReference type="GO" id="GO:0009245">
    <property type="term" value="P:lipid A biosynthetic process"/>
    <property type="evidence" value="ECO:0007669"/>
    <property type="project" value="UniProtKB-KW"/>
</dbReference>
<keyword evidence="9" id="KW-0443">Lipid metabolism</keyword>
<dbReference type="Gene3D" id="3.30.230.20">
    <property type="entry name" value="lpxc deacetylase, domain 1"/>
    <property type="match status" value="1"/>
</dbReference>
<organism evidence="11">
    <name type="scientific">invertebrate metagenome</name>
    <dbReference type="NCBI Taxonomy" id="1711999"/>
    <lineage>
        <taxon>unclassified sequences</taxon>
        <taxon>metagenomes</taxon>
        <taxon>organismal metagenomes</taxon>
    </lineage>
</organism>
<keyword evidence="7 11" id="KW-0378">Hydrolase</keyword>
<gene>
    <name evidence="11" type="ORF">RIEGSTA812A_PEG_339</name>
</gene>
<dbReference type="EMBL" id="LR026963">
    <property type="protein sequence ID" value="VBB68866.1"/>
    <property type="molecule type" value="Genomic_DNA"/>
</dbReference>
<keyword evidence="5" id="KW-0441">Lipid A biosynthesis</keyword>
<keyword evidence="6" id="KW-0479">Metal-binding</keyword>
<evidence type="ECO:0000256" key="7">
    <source>
        <dbReference type="ARBA" id="ARBA00022801"/>
    </source>
</evidence>
<sequence length="283" mass="30773">MTLHPAAPNSGIVFRRSDVVAKGALIPALWSRVVDTRLCTVIGNDDRVIVGTVEHLLAAFAGVGVDNVMVEIDGSEVPIMDGSAAPFVFLMECAGLCEQDARRRIIRLHRKVQVRDGERLAVLYPTVNGFSVSCEISFPSRAVARQAYVVAMNPPAFSVEISSARTFGFLEEVAQLRASGLARGGSLDNAIVISGDRVLNKEGLRFNDEFVRHKILDAIGDLYLAGRPLSGRFHGYCSGHTLNNQLLRALLADPGAWSEEDMTEADLTLSRRLQERWGVLASA</sequence>
<dbReference type="InterPro" id="IPR015870">
    <property type="entry name" value="UDP-acyl_N-AcGlcN_deAcase_N"/>
</dbReference>
<evidence type="ECO:0000256" key="1">
    <source>
        <dbReference type="ARBA" id="ARBA00001947"/>
    </source>
</evidence>